<sequence length="680" mass="76662">MNARQNPFFNVSSLPYHTPPFDQIQETDFLPALQAGMEEKRQEVLAIATNPEAATFLNTCEALEKSGQLLTRVSLVFNAMTSAHTSPYLQQVDEDIAPQLTALNDEIMLNRPLFSRIDQVYLQRNQLDAESKRLVEVLWQRFQLAGANLPETQKQQLKALNQEAARLSTQFTNKLLAATKAGGLVVNDVQQLAGLSPSDLAVSQAAAAARGLENAWLLVLQNTTQQPALQSLEERPTRQALFHAAMTRSEKNDDNDTRALVLRLAQVRAEQAKLLGFASFAAWQLQDQMAKTPDAAFAFMRNIVPAARARAEREAAAIQQTIDSQQGNFTLAAWDWNFYAEQVRRAQYDLDESQIKPYFELNSVLEKGVFWAATQLYGIRFTQRHDLPVYHPDVQVYEIFDTDGSGMALFYTDFFKRDSKGGGAWMSNFVNQSTLLDEKPVIYNVCNYTKPANGEPALLSWDDVITLFHEFGHTLHGLFASQRYPSLSGTETPRDFVEFPSQINEHWASEPQVFRHFARHYQTGEAMPAALHEKIIRAGKFNKGYEMTELLAAALLDLHWHSLEGKTPVQSVDAFEQQALHSDGIDLAAVPPRYRSSYFQHVWGGGYSAGYYAYIWTQMLADDGYQWFVEHGGLTRENGDIFRQKILSRGNSSDLKALYESWRGGAPQLEPMLKNRGLAE</sequence>
<dbReference type="RefSeq" id="WP_028724269.1">
    <property type="nucleotide sequence ID" value="NZ_JANFVX010000009.1"/>
</dbReference>
<comment type="function">
    <text evidence="11">Removes dipeptides from the C-termini of N-blocked tripeptides, tetrapeptides and larger peptides.</text>
</comment>
<dbReference type="Gene3D" id="3.40.390.10">
    <property type="entry name" value="Collagenase (Catalytic Domain)"/>
    <property type="match status" value="1"/>
</dbReference>
<dbReference type="InterPro" id="IPR024077">
    <property type="entry name" value="Neurolysin/TOP_dom2"/>
</dbReference>
<dbReference type="InterPro" id="IPR034005">
    <property type="entry name" value="M3A_DCP"/>
</dbReference>
<name>A0AAJ1D0H3_PANAN</name>
<evidence type="ECO:0000256" key="11">
    <source>
        <dbReference type="ARBA" id="ARBA00054529"/>
    </source>
</evidence>
<comment type="cofactor">
    <cofactor evidence="15">
        <name>Zn(2+)</name>
        <dbReference type="ChEBI" id="CHEBI:29105"/>
    </cofactor>
    <text evidence="15">Binds 1 zinc ion.</text>
</comment>
<dbReference type="FunFam" id="1.10.1370.40:FF:000001">
    <property type="entry name" value="Dipeptidyl carboxypeptidase II"/>
    <property type="match status" value="1"/>
</dbReference>
<reference evidence="17" key="1">
    <citation type="submission" date="2022-06" db="EMBL/GenBank/DDBJ databases">
        <title>Dynamics of rice microbiomes reveals core vertical transmitted seed endophytes.</title>
        <authorList>
            <person name="Liao K."/>
            <person name="Zhang X."/>
        </authorList>
    </citation>
    <scope>NUCLEOTIDE SEQUENCE</scope>
    <source>
        <strain evidence="17">JT1-17</strain>
    </source>
</reference>
<evidence type="ECO:0000256" key="10">
    <source>
        <dbReference type="ARBA" id="ARBA00052506"/>
    </source>
</evidence>
<comment type="catalytic activity">
    <reaction evidence="10">
        <text>Hydrolysis of unblocked, C-terminal dipeptides from oligopeptides, with broad specificity. Does not hydrolyze bonds in which P1' is Pro, or both P1 and P1' are Gly.</text>
        <dbReference type="EC" id="3.4.15.5"/>
    </reaction>
</comment>
<evidence type="ECO:0000256" key="9">
    <source>
        <dbReference type="ARBA" id="ARBA00023049"/>
    </source>
</evidence>
<keyword evidence="3" id="KW-0963">Cytoplasm</keyword>
<accession>A0AAJ1D0H3</accession>
<dbReference type="FunFam" id="3.40.390.10:FF:000009">
    <property type="entry name" value="Oligopeptidase A"/>
    <property type="match status" value="1"/>
</dbReference>
<keyword evidence="6 15" id="KW-0479">Metal-binding</keyword>
<evidence type="ECO:0000256" key="2">
    <source>
        <dbReference type="ARBA" id="ARBA00006040"/>
    </source>
</evidence>
<organism evidence="17 18">
    <name type="scientific">Pantoea ananas</name>
    <name type="common">Erwinia uredovora</name>
    <dbReference type="NCBI Taxonomy" id="553"/>
    <lineage>
        <taxon>Bacteria</taxon>
        <taxon>Pseudomonadati</taxon>
        <taxon>Pseudomonadota</taxon>
        <taxon>Gammaproteobacteria</taxon>
        <taxon>Enterobacterales</taxon>
        <taxon>Erwiniaceae</taxon>
        <taxon>Pantoea</taxon>
    </lineage>
</organism>
<proteinExistence type="inferred from homology"/>
<evidence type="ECO:0000256" key="5">
    <source>
        <dbReference type="ARBA" id="ARBA00022670"/>
    </source>
</evidence>
<dbReference type="Proteomes" id="UP001208888">
    <property type="component" value="Unassembled WGS sequence"/>
</dbReference>
<comment type="similarity">
    <text evidence="2 15">Belongs to the peptidase M3 family.</text>
</comment>
<dbReference type="PANTHER" id="PTHR43660">
    <property type="entry name" value="DIPEPTIDYL CARBOXYPEPTIDASE"/>
    <property type="match status" value="1"/>
</dbReference>
<dbReference type="GO" id="GO:0005829">
    <property type="term" value="C:cytosol"/>
    <property type="evidence" value="ECO:0007669"/>
    <property type="project" value="TreeGrafter"/>
</dbReference>
<keyword evidence="9 15" id="KW-0482">Metalloprotease</keyword>
<evidence type="ECO:0000256" key="8">
    <source>
        <dbReference type="ARBA" id="ARBA00022833"/>
    </source>
</evidence>
<dbReference type="GO" id="GO:0004180">
    <property type="term" value="F:carboxypeptidase activity"/>
    <property type="evidence" value="ECO:0007669"/>
    <property type="project" value="UniProtKB-KW"/>
</dbReference>
<evidence type="ECO:0000256" key="6">
    <source>
        <dbReference type="ARBA" id="ARBA00022723"/>
    </source>
</evidence>
<keyword evidence="5 15" id="KW-0645">Protease</keyword>
<dbReference type="GO" id="GO:0008241">
    <property type="term" value="F:peptidyl-dipeptidase activity"/>
    <property type="evidence" value="ECO:0007669"/>
    <property type="project" value="UniProtKB-EC"/>
</dbReference>
<dbReference type="EC" id="3.4.15.5" evidence="12"/>
<evidence type="ECO:0000256" key="4">
    <source>
        <dbReference type="ARBA" id="ARBA00022645"/>
    </source>
</evidence>
<dbReference type="CDD" id="cd06456">
    <property type="entry name" value="M3A_DCP"/>
    <property type="match status" value="1"/>
</dbReference>
<dbReference type="SUPFAM" id="SSF55486">
    <property type="entry name" value="Metalloproteases ('zincins'), catalytic domain"/>
    <property type="match status" value="1"/>
</dbReference>
<evidence type="ECO:0000259" key="16">
    <source>
        <dbReference type="Pfam" id="PF01432"/>
    </source>
</evidence>
<dbReference type="Gene3D" id="1.10.1370.40">
    <property type="match status" value="1"/>
</dbReference>
<gene>
    <name evidence="17" type="ORF">NB703_002644</name>
</gene>
<keyword evidence="8 15" id="KW-0862">Zinc</keyword>
<dbReference type="Gene3D" id="1.10.1370.10">
    <property type="entry name" value="Neurolysin, domain 3"/>
    <property type="match status" value="1"/>
</dbReference>
<keyword evidence="4 17" id="KW-0121">Carboxypeptidase</keyword>
<comment type="caution">
    <text evidence="17">The sequence shown here is derived from an EMBL/GenBank/DDBJ whole genome shotgun (WGS) entry which is preliminary data.</text>
</comment>
<dbReference type="InterPro" id="IPR024079">
    <property type="entry name" value="MetalloPept_cat_dom_sf"/>
</dbReference>
<dbReference type="PANTHER" id="PTHR43660:SF1">
    <property type="entry name" value="DIPEPTIDYL CARBOXYPEPTIDASE"/>
    <property type="match status" value="1"/>
</dbReference>
<keyword evidence="7 15" id="KW-0378">Hydrolase</keyword>
<dbReference type="GO" id="GO:0004222">
    <property type="term" value="F:metalloendopeptidase activity"/>
    <property type="evidence" value="ECO:0007669"/>
    <property type="project" value="InterPro"/>
</dbReference>
<dbReference type="NCBIfam" id="NF007624">
    <property type="entry name" value="PRK10280.1"/>
    <property type="match status" value="1"/>
</dbReference>
<evidence type="ECO:0000256" key="14">
    <source>
        <dbReference type="ARBA" id="ARBA00075608"/>
    </source>
</evidence>
<comment type="subcellular location">
    <subcellularLocation>
        <location evidence="1">Cytoplasm</location>
    </subcellularLocation>
</comment>
<evidence type="ECO:0000256" key="15">
    <source>
        <dbReference type="RuleBase" id="RU003435"/>
    </source>
</evidence>
<dbReference type="GO" id="GO:0006508">
    <property type="term" value="P:proteolysis"/>
    <property type="evidence" value="ECO:0007669"/>
    <property type="project" value="UniProtKB-KW"/>
</dbReference>
<dbReference type="EMBL" id="JANFVX010000009">
    <property type="protein sequence ID" value="MCW0344551.1"/>
    <property type="molecule type" value="Genomic_DNA"/>
</dbReference>
<feature type="domain" description="Peptidase M3A/M3B catalytic" evidence="16">
    <location>
        <begin position="229"/>
        <end position="677"/>
    </location>
</feature>
<dbReference type="InterPro" id="IPR045090">
    <property type="entry name" value="Pept_M3A_M3B"/>
</dbReference>
<evidence type="ECO:0000313" key="17">
    <source>
        <dbReference type="EMBL" id="MCW0344551.1"/>
    </source>
</evidence>
<dbReference type="AlphaFoldDB" id="A0AAJ1D0H3"/>
<evidence type="ECO:0000256" key="7">
    <source>
        <dbReference type="ARBA" id="ARBA00022801"/>
    </source>
</evidence>
<evidence type="ECO:0000256" key="1">
    <source>
        <dbReference type="ARBA" id="ARBA00004496"/>
    </source>
</evidence>
<dbReference type="Pfam" id="PF01432">
    <property type="entry name" value="Peptidase_M3"/>
    <property type="match status" value="1"/>
</dbReference>
<evidence type="ECO:0000313" key="18">
    <source>
        <dbReference type="Proteomes" id="UP001208888"/>
    </source>
</evidence>
<protein>
    <recommendedName>
        <fullName evidence="13">Dipeptidyl carboxypeptidase</fullName>
        <ecNumber evidence="12">3.4.15.5</ecNumber>
    </recommendedName>
    <alternativeName>
        <fullName evidence="14">Peptidyl-dipeptidase Dcp</fullName>
    </alternativeName>
</protein>
<evidence type="ECO:0000256" key="13">
    <source>
        <dbReference type="ARBA" id="ARBA00070755"/>
    </source>
</evidence>
<dbReference type="GO" id="GO:0046872">
    <property type="term" value="F:metal ion binding"/>
    <property type="evidence" value="ECO:0007669"/>
    <property type="project" value="UniProtKB-UniRule"/>
</dbReference>
<dbReference type="InterPro" id="IPR001567">
    <property type="entry name" value="Pept_M3A_M3B_dom"/>
</dbReference>
<evidence type="ECO:0000256" key="3">
    <source>
        <dbReference type="ARBA" id="ARBA00022490"/>
    </source>
</evidence>
<evidence type="ECO:0000256" key="12">
    <source>
        <dbReference type="ARBA" id="ARBA00066668"/>
    </source>
</evidence>